<organism evidence="2 3">
    <name type="scientific">Owenia fusiformis</name>
    <name type="common">Polychaete worm</name>
    <dbReference type="NCBI Taxonomy" id="6347"/>
    <lineage>
        <taxon>Eukaryota</taxon>
        <taxon>Metazoa</taxon>
        <taxon>Spiralia</taxon>
        <taxon>Lophotrochozoa</taxon>
        <taxon>Annelida</taxon>
        <taxon>Polychaeta</taxon>
        <taxon>Sedentaria</taxon>
        <taxon>Canalipalpata</taxon>
        <taxon>Sabellida</taxon>
        <taxon>Oweniida</taxon>
        <taxon>Oweniidae</taxon>
        <taxon>Owenia</taxon>
    </lineage>
</organism>
<evidence type="ECO:0000313" key="2">
    <source>
        <dbReference type="EMBL" id="CAH1795965.1"/>
    </source>
</evidence>
<dbReference type="Proteomes" id="UP000749559">
    <property type="component" value="Unassembled WGS sequence"/>
</dbReference>
<dbReference type="EMBL" id="CAIIXF020000010">
    <property type="protein sequence ID" value="CAH1795965.1"/>
    <property type="molecule type" value="Genomic_DNA"/>
</dbReference>
<gene>
    <name evidence="1" type="ORF">OFUS_LOCUS20427</name>
    <name evidence="2" type="ORF">OFUS_LOCUS20429</name>
</gene>
<sequence length="231" mass="26944">VNMHIKGSCLDEDNDGTCVTFHLSKIDFQKPKGSIVRPLENELPKMLKVGATYIYRIGDNVIIREYSAQQHANTMVMVPSIQPGDFGIMTSREFDYLIECFFETGGLRSLIYYLDVTKTPDDQHLKSFEFIPDRFYHLGLGYEFRVFAEEKLLSVTSTEYDRPNSTRTLKWHVTFSFADVMDMLKDIRLLIPRLPLEERNCLAHFPLDHMNQEGMMSCLVCQYFNDDYDLY</sequence>
<evidence type="ECO:0000313" key="3">
    <source>
        <dbReference type="Proteomes" id="UP000749559"/>
    </source>
</evidence>
<protein>
    <submittedName>
        <fullName evidence="2">Uncharacterized protein</fullName>
    </submittedName>
</protein>
<comment type="caution">
    <text evidence="2">The sequence shown here is derived from an EMBL/GenBank/DDBJ whole genome shotgun (WGS) entry which is preliminary data.</text>
</comment>
<dbReference type="AlphaFoldDB" id="A0A8J1TU98"/>
<proteinExistence type="predicted"/>
<accession>A0A8J1TU98</accession>
<name>A0A8J1TU98_OWEFU</name>
<feature type="non-terminal residue" evidence="2">
    <location>
        <position position="1"/>
    </location>
</feature>
<keyword evidence="3" id="KW-1185">Reference proteome</keyword>
<evidence type="ECO:0000313" key="1">
    <source>
        <dbReference type="EMBL" id="CAH1795963.1"/>
    </source>
</evidence>
<reference evidence="2" key="1">
    <citation type="submission" date="2022-03" db="EMBL/GenBank/DDBJ databases">
        <authorList>
            <person name="Martin C."/>
        </authorList>
    </citation>
    <scope>NUCLEOTIDE SEQUENCE</scope>
</reference>
<dbReference type="EMBL" id="CAIIXF020000010">
    <property type="protein sequence ID" value="CAH1795963.1"/>
    <property type="molecule type" value="Genomic_DNA"/>
</dbReference>